<feature type="domain" description="EGF-like" evidence="7">
    <location>
        <begin position="492"/>
        <end position="530"/>
    </location>
</feature>
<evidence type="ECO:0000313" key="10">
    <source>
        <dbReference type="EMBL" id="CAJ0929764.1"/>
    </source>
</evidence>
<feature type="domain" description="EGF-like" evidence="7">
    <location>
        <begin position="819"/>
        <end position="859"/>
    </location>
</feature>
<evidence type="ECO:0000259" key="8">
    <source>
        <dbReference type="PROSITE" id="PS50856"/>
    </source>
</evidence>
<evidence type="ECO:0000259" key="7">
    <source>
        <dbReference type="PROSITE" id="PS50026"/>
    </source>
</evidence>
<feature type="domain" description="EGF-like" evidence="7">
    <location>
        <begin position="210"/>
        <end position="251"/>
    </location>
</feature>
<feature type="domain" description="EGF-like" evidence="7">
    <location>
        <begin position="291"/>
        <end position="328"/>
    </location>
</feature>
<dbReference type="PANTHER" id="PTHR24039">
    <property type="entry name" value="FIBRILLIN-RELATED"/>
    <property type="match status" value="1"/>
</dbReference>
<evidence type="ECO:0000256" key="5">
    <source>
        <dbReference type="PROSITE-ProRule" id="PRU00076"/>
    </source>
</evidence>
<evidence type="ECO:0000256" key="2">
    <source>
        <dbReference type="ARBA" id="ARBA00022729"/>
    </source>
</evidence>
<dbReference type="InterPro" id="IPR009030">
    <property type="entry name" value="Growth_fac_rcpt_cys_sf"/>
</dbReference>
<dbReference type="PROSITE" id="PS50026">
    <property type="entry name" value="EGF_3"/>
    <property type="match status" value="23"/>
</dbReference>
<feature type="region of interest" description="Disordered" evidence="6">
    <location>
        <begin position="1077"/>
        <end position="1096"/>
    </location>
</feature>
<comment type="caution">
    <text evidence="5">Lacks conserved residue(s) required for the propagation of feature annotation.</text>
</comment>
<dbReference type="CDD" id="cd00054">
    <property type="entry name" value="EGF_CA"/>
    <property type="match status" value="21"/>
</dbReference>
<dbReference type="EMBL" id="CAUEEQ010006112">
    <property type="protein sequence ID" value="CAJ0929764.1"/>
    <property type="molecule type" value="Genomic_DNA"/>
</dbReference>
<feature type="domain" description="EGF-like" evidence="7">
    <location>
        <begin position="126"/>
        <end position="167"/>
    </location>
</feature>
<dbReference type="SMART" id="SM00179">
    <property type="entry name" value="EGF_CA"/>
    <property type="match status" value="24"/>
</dbReference>
<keyword evidence="11" id="KW-1185">Reference proteome</keyword>
<feature type="domain" description="EGF-like" evidence="7">
    <location>
        <begin position="533"/>
        <end position="573"/>
    </location>
</feature>
<evidence type="ECO:0000256" key="3">
    <source>
        <dbReference type="ARBA" id="ARBA00022737"/>
    </source>
</evidence>
<dbReference type="InterPro" id="IPR000742">
    <property type="entry name" value="EGF"/>
</dbReference>
<evidence type="ECO:0000256" key="6">
    <source>
        <dbReference type="SAM" id="MobiDB-lite"/>
    </source>
</evidence>
<dbReference type="PROSITE" id="PS01187">
    <property type="entry name" value="EGF_CA"/>
    <property type="match status" value="7"/>
</dbReference>
<feature type="domain" description="NIDO" evidence="9">
    <location>
        <begin position="1303"/>
        <end position="1467"/>
    </location>
</feature>
<dbReference type="PROSITE" id="PS00010">
    <property type="entry name" value="ASX_HYDROXYL"/>
    <property type="match status" value="20"/>
</dbReference>
<feature type="domain" description="EGF-like" evidence="7">
    <location>
        <begin position="84"/>
        <end position="125"/>
    </location>
</feature>
<dbReference type="SMART" id="SM00723">
    <property type="entry name" value="AMOP"/>
    <property type="match status" value="1"/>
</dbReference>
<dbReference type="SMART" id="SM00539">
    <property type="entry name" value="NIDO"/>
    <property type="match status" value="1"/>
</dbReference>
<feature type="domain" description="EGF-like" evidence="7">
    <location>
        <begin position="900"/>
        <end position="940"/>
    </location>
</feature>
<dbReference type="PROSITE" id="PS51220">
    <property type="entry name" value="NIDO"/>
    <property type="match status" value="1"/>
</dbReference>
<reference evidence="10" key="1">
    <citation type="submission" date="2023-07" db="EMBL/GenBank/DDBJ databases">
        <authorList>
            <person name="Stuckert A."/>
        </authorList>
    </citation>
    <scope>NUCLEOTIDE SEQUENCE</scope>
</reference>
<dbReference type="Gene3D" id="2.10.25.10">
    <property type="entry name" value="Laminin"/>
    <property type="match status" value="24"/>
</dbReference>
<feature type="domain" description="EGF-like" evidence="7">
    <location>
        <begin position="941"/>
        <end position="981"/>
    </location>
</feature>
<dbReference type="Pfam" id="PF07645">
    <property type="entry name" value="EGF_CA"/>
    <property type="match status" value="18"/>
</dbReference>
<feature type="domain" description="EGF-like" evidence="7">
    <location>
        <begin position="654"/>
        <end position="694"/>
    </location>
</feature>
<dbReference type="SMART" id="SM00181">
    <property type="entry name" value="EGF"/>
    <property type="match status" value="24"/>
</dbReference>
<dbReference type="PROSITE" id="PS01186">
    <property type="entry name" value="EGF_2"/>
    <property type="match status" value="20"/>
</dbReference>
<feature type="domain" description="EGF-like" evidence="7">
    <location>
        <begin position="695"/>
        <end position="734"/>
    </location>
</feature>
<feature type="domain" description="AMOP" evidence="8">
    <location>
        <begin position="1471"/>
        <end position="1605"/>
    </location>
</feature>
<name>A0ABN9L1V0_9NEOB</name>
<feature type="domain" description="EGF-like" evidence="7">
    <location>
        <begin position="411"/>
        <end position="450"/>
    </location>
</feature>
<dbReference type="InterPro" id="IPR003886">
    <property type="entry name" value="NIDO_dom"/>
</dbReference>
<feature type="compositionally biased region" description="Basic and acidic residues" evidence="6">
    <location>
        <begin position="1163"/>
        <end position="1189"/>
    </location>
</feature>
<sequence length="1774" mass="194611">YLDKFLIVYLDDILIFSDDWESHVKQVEVDASEIGAGAVLSQRACLFVLLEALGRKGCTSVPLVRVSLFLLTWTSMTGHYVLAANDLCSSKGLQCHKDADCMSTISGDYFCVCKDGYSGDGRSCTDINECGQNNGGCHANAKCTNLPGSLSCACLSGFSGDGVKQCLDIDECASNNGNCLYGAACLNSPGSYRCLCATGFQAVNNTSCQDVDECGTMAGACQLNAQCFNTFGSFYCECRSGFSNNNGLSCNDIDECLSGPCHGQATCTNTFGSYDCRCNSGFEGNGLNCSDIDECRNQLTCHESALCSNFPGSYRCQCLLGFTGDGFLCKDINECSLSNRTCMEGAICINSAGSYVCSCLNGTLVLNGSCSQPSTACKPSCHPKALCHGTAVGYKCVCDVGFQGNGVDCIDTDECLEDVCRDNTTICVNTVGSYMCICKSGFRLTGSQCSDIDECTANGHDCHTMANCYNTIGGYECKCKIGYQGNGVNCTDIDECQTHNGGCHQKATCTNTPGGYNCSCLKGFMGDGKECWDIDECQDYMNVCSNYSRCANTAGSYHCACMQGFQGDGLTCTDINECLNGHVCGNNSDCENTFGSYICSCQEGFALASGICADVDECLNQTVCHENASCINIHGSFLCRCRSGFMGDGTTCDDINECVLEPSVCPQTSTCFNSAGSYHCACWEGYEINGSACNDIDECLNTTSCPPYSLCINIPGSYSCLCIDGYTGNGSYCEDVDECMQENLTVICHNSSQCINTIGSYLCQCDVGFHYSDDICIDIDECALGISSCSIHFICVNTVGSYICQCEEGFINDGESCIDIDECLSNPTVCHNLASCTNTLGSYSCACHPGFFGNGEICDDIDECFNSSACRHHMVCRNSPGSFYCLCDKGYTSQGDSCVDINECLNKTAYCDSSAICVNVPGSYYCTCPPGYIQKANTCHDLDECTTASSICPRQALCVNTPGSYFCRCAEGFASIGSICTDINECMLANGGCHLNAVCKNTVGNFTCKCKPGFRGKGQTCEDINECGVSDVCGEKPSCINLPGSYECKCQSSSCLNSINNDKPQCNLKDKKNKLDYTHPGAVRSRTDGRHRSGSGTSHLYAMTSSSLLLLRLMCRRTFFVLLRADRSTAVRRHRKSSERPSACALQYFTLPSTGQISTPVQEPKHEARRMTTSYEDGRRRTRTCDSHRSRTGTAPGPIEPFISHVLRFIFFYFHFFSTEMLLYPFGSEVGDKKVVAIGKDVNSPYITPSMGFPFLGQTYNKIYFSDNGWVQFQPGNINEKYLFPNPFEKRFRGDEKVAMLAVFWDDADLTLGNGALWYQVYSEDNQKDFYSQIVFNRTNDEVNNYYRKNLTANFTSKWILKITWDQVLPVSFQNIDFNETNTFQCVLTTDGTLSFALIKYYNMSWGPAQRVYHRALIGYTNGEGIYFNDPQALKNNTYRSGGIYRPHNVLGNTNKTGVWAYWLDTPANVSTTNYHSKCWSWYYSEPDSSSWDAGIPSCPCLKSQAAKDYTFIPEVLPSSSSDLVVTLRRLQSNGTGFQSTLPNQYAAGRRCVYSADGYLIRGFTRYFIHNSYANGIQEHINRDLRPFFWCCSKSPLCHLYYKRRPLDTCAGYSSPGLGLVYGTLHFSMFDGQEYTFKGLGEFVIVRLSSIMGANVFTLQGQTERLQTENGAANGTALVRVAAFYQGTLKVYRQNRLYKVTRIQWTISDNRKDINVLVDEKLVEFQKGKIQSCEKRVTLLMIDSVDWRHDDSRGSASLAALDEHRATVTSSGQL</sequence>
<evidence type="ECO:0008006" key="12">
    <source>
        <dbReference type="Google" id="ProtNLM"/>
    </source>
</evidence>
<dbReference type="InterPro" id="IPR018097">
    <property type="entry name" value="EGF_Ca-bd_CS"/>
</dbReference>
<gene>
    <name evidence="10" type="ORF">RIMI_LOCUS3936833</name>
</gene>
<feature type="domain" description="EGF-like" evidence="7">
    <location>
        <begin position="252"/>
        <end position="290"/>
    </location>
</feature>
<evidence type="ECO:0000256" key="4">
    <source>
        <dbReference type="ARBA" id="ARBA00023157"/>
    </source>
</evidence>
<feature type="domain" description="EGF-like" evidence="7">
    <location>
        <begin position="373"/>
        <end position="410"/>
    </location>
</feature>
<feature type="domain" description="EGF-like" evidence="7">
    <location>
        <begin position="168"/>
        <end position="209"/>
    </location>
</feature>
<comment type="caution">
    <text evidence="10">The sequence shown here is derived from an EMBL/GenBank/DDBJ whole genome shotgun (WGS) entry which is preliminary data.</text>
</comment>
<evidence type="ECO:0000256" key="1">
    <source>
        <dbReference type="ARBA" id="ARBA00022536"/>
    </source>
</evidence>
<dbReference type="InterPro" id="IPR049883">
    <property type="entry name" value="NOTCH1_EGF-like"/>
</dbReference>
<protein>
    <recommendedName>
        <fullName evidence="12">Fibrillin 1</fullName>
    </recommendedName>
</protein>
<accession>A0ABN9L1V0</accession>
<dbReference type="SUPFAM" id="SSF57196">
    <property type="entry name" value="EGF/Laminin"/>
    <property type="match status" value="4"/>
</dbReference>
<feature type="disulfide bond" evidence="5">
    <location>
        <begin position="377"/>
        <end position="387"/>
    </location>
</feature>
<feature type="domain" description="EGF-like" evidence="7">
    <location>
        <begin position="982"/>
        <end position="1022"/>
    </location>
</feature>
<feature type="domain" description="EGF-like" evidence="7">
    <location>
        <begin position="451"/>
        <end position="491"/>
    </location>
</feature>
<dbReference type="Proteomes" id="UP001176940">
    <property type="component" value="Unassembled WGS sequence"/>
</dbReference>
<keyword evidence="2" id="KW-0732">Signal</keyword>
<evidence type="ECO:0000313" key="11">
    <source>
        <dbReference type="Proteomes" id="UP001176940"/>
    </source>
</evidence>
<dbReference type="InterPro" id="IPR000152">
    <property type="entry name" value="EGF-type_Asp/Asn_hydroxyl_site"/>
</dbReference>
<dbReference type="SUPFAM" id="SSF57184">
    <property type="entry name" value="Growth factor receptor domain"/>
    <property type="match status" value="7"/>
</dbReference>
<feature type="domain" description="EGF-like" evidence="7">
    <location>
        <begin position="735"/>
        <end position="777"/>
    </location>
</feature>
<organism evidence="10 11">
    <name type="scientific">Ranitomeya imitator</name>
    <name type="common">mimic poison frog</name>
    <dbReference type="NCBI Taxonomy" id="111125"/>
    <lineage>
        <taxon>Eukaryota</taxon>
        <taxon>Metazoa</taxon>
        <taxon>Chordata</taxon>
        <taxon>Craniata</taxon>
        <taxon>Vertebrata</taxon>
        <taxon>Euteleostomi</taxon>
        <taxon>Amphibia</taxon>
        <taxon>Batrachia</taxon>
        <taxon>Anura</taxon>
        <taxon>Neobatrachia</taxon>
        <taxon>Hyloidea</taxon>
        <taxon>Dendrobatidae</taxon>
        <taxon>Dendrobatinae</taxon>
        <taxon>Ranitomeya</taxon>
    </lineage>
</organism>
<feature type="domain" description="EGF-like" evidence="7">
    <location>
        <begin position="331"/>
        <end position="369"/>
    </location>
</feature>
<keyword evidence="3" id="KW-0677">Repeat</keyword>
<proteinExistence type="predicted"/>
<feature type="domain" description="EGF-like" evidence="7">
    <location>
        <begin position="860"/>
        <end position="899"/>
    </location>
</feature>
<keyword evidence="4 5" id="KW-1015">Disulfide bond</keyword>
<feature type="non-terminal residue" evidence="10">
    <location>
        <position position="1"/>
    </location>
</feature>
<feature type="region of interest" description="Disordered" evidence="6">
    <location>
        <begin position="1157"/>
        <end position="1193"/>
    </location>
</feature>
<dbReference type="InterPro" id="IPR005533">
    <property type="entry name" value="AMOP_dom"/>
</dbReference>
<dbReference type="Pfam" id="PF06119">
    <property type="entry name" value="NIDO"/>
    <property type="match status" value="1"/>
</dbReference>
<feature type="domain" description="EGF-like" evidence="7">
    <location>
        <begin position="614"/>
        <end position="653"/>
    </location>
</feature>
<feature type="domain" description="EGF-like" evidence="7">
    <location>
        <begin position="574"/>
        <end position="613"/>
    </location>
</feature>
<dbReference type="Pfam" id="PF12947">
    <property type="entry name" value="EGF_3"/>
    <property type="match status" value="5"/>
</dbReference>
<dbReference type="InterPro" id="IPR001881">
    <property type="entry name" value="EGF-like_Ca-bd_dom"/>
</dbReference>
<dbReference type="InterPro" id="IPR024731">
    <property type="entry name" value="NELL2-like_EGF"/>
</dbReference>
<dbReference type="PROSITE" id="PS50856">
    <property type="entry name" value="AMOP"/>
    <property type="match status" value="1"/>
</dbReference>
<feature type="domain" description="EGF-like" evidence="7">
    <location>
        <begin position="778"/>
        <end position="818"/>
    </location>
</feature>
<dbReference type="PANTHER" id="PTHR24039:SF58">
    <property type="entry name" value="EGF-LIKE DOMAIN-CONTAINING PROTEIN"/>
    <property type="match status" value="1"/>
</dbReference>
<evidence type="ECO:0000259" key="9">
    <source>
        <dbReference type="PROSITE" id="PS51220"/>
    </source>
</evidence>
<keyword evidence="1 5" id="KW-0245">EGF-like domain</keyword>